<evidence type="ECO:0000313" key="1">
    <source>
        <dbReference type="EMBL" id="CZR65430.1"/>
    </source>
</evidence>
<dbReference type="EMBL" id="FJOG01000031">
    <property type="protein sequence ID" value="CZR65430.1"/>
    <property type="molecule type" value="Genomic_DNA"/>
</dbReference>
<accession>A0A1L7XK46</accession>
<name>A0A1L7XK46_9HELO</name>
<proteinExistence type="predicted"/>
<protein>
    <submittedName>
        <fullName evidence="1">Uncharacterized protein</fullName>
    </submittedName>
</protein>
<sequence length="234" mass="26688">MHARQQGTSRMNENCKAIEMSLSYPWINCHVSEVTLVSFQGSGKQEPHREYFPSCGGVWLRLRCASSKILGQHRKPVFDDGQKDIELAMLPLLLTTIKSTSTSETTWKGEYLRDIAEKPNITAIQGIPRYASQIAALATLTKKNNLTCMDSFEIVHIAIETGNGSPEPNNKLMSLDKLIMHTFRTSIWHFEKLYRYVGPRGALSYEVRIWNSISADRISDYCEKHYRTYYLSAS</sequence>
<organism evidence="1 2">
    <name type="scientific">Phialocephala subalpina</name>
    <dbReference type="NCBI Taxonomy" id="576137"/>
    <lineage>
        <taxon>Eukaryota</taxon>
        <taxon>Fungi</taxon>
        <taxon>Dikarya</taxon>
        <taxon>Ascomycota</taxon>
        <taxon>Pezizomycotina</taxon>
        <taxon>Leotiomycetes</taxon>
        <taxon>Helotiales</taxon>
        <taxon>Mollisiaceae</taxon>
        <taxon>Phialocephala</taxon>
        <taxon>Phialocephala fortinii species complex</taxon>
    </lineage>
</organism>
<evidence type="ECO:0000313" key="2">
    <source>
        <dbReference type="Proteomes" id="UP000184330"/>
    </source>
</evidence>
<keyword evidence="2" id="KW-1185">Reference proteome</keyword>
<reference evidence="1 2" key="1">
    <citation type="submission" date="2016-03" db="EMBL/GenBank/DDBJ databases">
        <authorList>
            <person name="Ploux O."/>
        </authorList>
    </citation>
    <scope>NUCLEOTIDE SEQUENCE [LARGE SCALE GENOMIC DNA]</scope>
    <source>
        <strain evidence="1 2">UAMH 11012</strain>
    </source>
</reference>
<gene>
    <name evidence="1" type="ORF">PAC_15330</name>
</gene>
<dbReference type="AlphaFoldDB" id="A0A1L7XK46"/>
<dbReference type="Proteomes" id="UP000184330">
    <property type="component" value="Unassembled WGS sequence"/>
</dbReference>